<evidence type="ECO:0000313" key="1">
    <source>
        <dbReference type="EMBL" id="KAH7854609.1"/>
    </source>
</evidence>
<dbReference type="Proteomes" id="UP000828048">
    <property type="component" value="Chromosome 11"/>
</dbReference>
<name>A0ACB7YN74_9ERIC</name>
<accession>A0ACB7YN74</accession>
<gene>
    <name evidence="1" type="ORF">Vadar_015905</name>
</gene>
<organism evidence="1 2">
    <name type="scientific">Vaccinium darrowii</name>
    <dbReference type="NCBI Taxonomy" id="229202"/>
    <lineage>
        <taxon>Eukaryota</taxon>
        <taxon>Viridiplantae</taxon>
        <taxon>Streptophyta</taxon>
        <taxon>Embryophyta</taxon>
        <taxon>Tracheophyta</taxon>
        <taxon>Spermatophyta</taxon>
        <taxon>Magnoliopsida</taxon>
        <taxon>eudicotyledons</taxon>
        <taxon>Gunneridae</taxon>
        <taxon>Pentapetalae</taxon>
        <taxon>asterids</taxon>
        <taxon>Ericales</taxon>
        <taxon>Ericaceae</taxon>
        <taxon>Vaccinioideae</taxon>
        <taxon>Vaccinieae</taxon>
        <taxon>Vaccinium</taxon>
    </lineage>
</organism>
<reference evidence="1 2" key="1">
    <citation type="journal article" date="2021" name="Hortic Res">
        <title>High-quality reference genome and annotation aids understanding of berry development for evergreen blueberry (Vaccinium darrowii).</title>
        <authorList>
            <person name="Yu J."/>
            <person name="Hulse-Kemp A.M."/>
            <person name="Babiker E."/>
            <person name="Staton M."/>
        </authorList>
    </citation>
    <scope>NUCLEOTIDE SEQUENCE [LARGE SCALE GENOMIC DNA]</scope>
    <source>
        <strain evidence="2">cv. NJ 8807/NJ 8810</strain>
        <tissue evidence="1">Young leaf</tissue>
    </source>
</reference>
<sequence>MDRNSSDNGDWIPVVKNTRNQIHGTVNHRYQGLHTLFVDNLTVDVGIDEIRELFNKFGVVRDVFIPLKRSKVTGNKFGFVRYDCRVSAEVAISKANGTGFPNRIQSYHIGADPNKTAEKGASFMRNNRGVGSYVEALAGHVEERKLASKMIDSVSAHEDQFSQVPKEAQSSGMGAKEDPNVSTLKSSQDVESFVEDSLGLQPLTLP</sequence>
<protein>
    <submittedName>
        <fullName evidence="1">Uncharacterized protein</fullName>
    </submittedName>
</protein>
<proteinExistence type="predicted"/>
<comment type="caution">
    <text evidence="1">The sequence shown here is derived from an EMBL/GenBank/DDBJ whole genome shotgun (WGS) entry which is preliminary data.</text>
</comment>
<evidence type="ECO:0000313" key="2">
    <source>
        <dbReference type="Proteomes" id="UP000828048"/>
    </source>
</evidence>
<dbReference type="EMBL" id="CM037161">
    <property type="protein sequence ID" value="KAH7854609.1"/>
    <property type="molecule type" value="Genomic_DNA"/>
</dbReference>
<keyword evidence="2" id="KW-1185">Reference proteome</keyword>